<evidence type="ECO:0000256" key="3">
    <source>
        <dbReference type="ARBA" id="ARBA00012664"/>
    </source>
</evidence>
<evidence type="ECO:0000256" key="6">
    <source>
        <dbReference type="ARBA" id="ARBA00048785"/>
    </source>
</evidence>
<proteinExistence type="inferred from homology"/>
<dbReference type="HAMAP" id="MF_00178">
    <property type="entry name" value="Lumazine_synth"/>
    <property type="match status" value="1"/>
</dbReference>
<dbReference type="InterPro" id="IPR034964">
    <property type="entry name" value="LS"/>
</dbReference>
<evidence type="ECO:0000313" key="11">
    <source>
        <dbReference type="Proteomes" id="UP000751190"/>
    </source>
</evidence>
<dbReference type="InterPro" id="IPR036467">
    <property type="entry name" value="LS/RS_sf"/>
</dbReference>
<reference evidence="10" key="1">
    <citation type="submission" date="2021-05" db="EMBL/GenBank/DDBJ databases">
        <title>The genome of the haptophyte Pavlova lutheri (Diacronema luteri, Pavlovales) - a model for lipid biosynthesis in eukaryotic algae.</title>
        <authorList>
            <person name="Hulatt C.J."/>
            <person name="Posewitz M.C."/>
        </authorList>
    </citation>
    <scope>NUCLEOTIDE SEQUENCE</scope>
    <source>
        <strain evidence="10">NIVA-4/92</strain>
    </source>
</reference>
<sequence length="233" mass="24301">MRVLWLCIVAWLGGAAGFRAPAGRSAVLVARHVAQARVQMVGEGVAKFIDLDGSAVRVAIVTARWNEDITTALVSGCRKTLTELKVPAENIFETSVPGSFELPLATRLLALSGTCDVIVAIGCLIDGETTHFDVISNAVAKGLMDVGLQTATPVVFGVLTCNTHEQAVARSHGGHNHGIDWAKTAVEMALLRASALGKFKQGKMGFSAGQPVGEAGVSPDPVSPSKPGKVGFF</sequence>
<keyword evidence="4 7" id="KW-0686">Riboflavin biosynthesis</keyword>
<dbReference type="InterPro" id="IPR002180">
    <property type="entry name" value="LS/RS"/>
</dbReference>
<dbReference type="GO" id="GO:0009231">
    <property type="term" value="P:riboflavin biosynthetic process"/>
    <property type="evidence" value="ECO:0007669"/>
    <property type="project" value="UniProtKB-UniPathway"/>
</dbReference>
<evidence type="ECO:0000256" key="2">
    <source>
        <dbReference type="ARBA" id="ARBA00007424"/>
    </source>
</evidence>
<dbReference type="OMA" id="RWNEDIT"/>
<comment type="similarity">
    <text evidence="2 7">Belongs to the DMRL synthase family.</text>
</comment>
<evidence type="ECO:0000256" key="4">
    <source>
        <dbReference type="ARBA" id="ARBA00022619"/>
    </source>
</evidence>
<evidence type="ECO:0000256" key="9">
    <source>
        <dbReference type="SAM" id="SignalP"/>
    </source>
</evidence>
<feature type="chain" id="PRO_5035310841" description="6,7-dimethyl-8-ribityllumazine synthase" evidence="9">
    <location>
        <begin position="18"/>
        <end position="233"/>
    </location>
</feature>
<feature type="region of interest" description="Disordered" evidence="8">
    <location>
        <begin position="210"/>
        <end position="233"/>
    </location>
</feature>
<dbReference type="EC" id="2.5.1.78" evidence="3 7"/>
<name>A0A8J5XJG0_DIALT</name>
<dbReference type="Proteomes" id="UP000751190">
    <property type="component" value="Unassembled WGS sequence"/>
</dbReference>
<comment type="pathway">
    <text evidence="1 7">Cofactor biosynthesis; riboflavin biosynthesis; riboflavin from 2-hydroxy-3-oxobutyl phosphate and 5-amino-6-(D-ribitylamino)uracil: step 1/2.</text>
</comment>
<comment type="function">
    <text evidence="7">Catalyzes the formation of 6,7-dimethyl-8-ribityllumazine by condensation of 5-amino-6-(D-ribitylamino)uracil with 3,4-dihydroxy-2-butanone 4-phosphate. This is the penultimate step in the biosynthesis of riboflavin.</text>
</comment>
<dbReference type="GO" id="GO:0009349">
    <property type="term" value="C:riboflavin synthase complex"/>
    <property type="evidence" value="ECO:0007669"/>
    <property type="project" value="UniProtKB-UniRule"/>
</dbReference>
<dbReference type="SUPFAM" id="SSF52121">
    <property type="entry name" value="Lumazine synthase"/>
    <property type="match status" value="1"/>
</dbReference>
<dbReference type="UniPathway" id="UPA00275">
    <property type="reaction ID" value="UER00404"/>
</dbReference>
<dbReference type="NCBIfam" id="TIGR00114">
    <property type="entry name" value="lumazine-synth"/>
    <property type="match status" value="1"/>
</dbReference>
<dbReference type="PANTHER" id="PTHR21058">
    <property type="entry name" value="6,7-DIMETHYL-8-RIBITYLLUMAZINE SYNTHASE DMRL SYNTHASE LUMAZINE SYNTHASE"/>
    <property type="match status" value="1"/>
</dbReference>
<dbReference type="AlphaFoldDB" id="A0A8J5XJG0"/>
<evidence type="ECO:0000313" key="10">
    <source>
        <dbReference type="EMBL" id="KAG8470321.1"/>
    </source>
</evidence>
<comment type="catalytic activity">
    <reaction evidence="6 7">
        <text>(2S)-2-hydroxy-3-oxobutyl phosphate + 5-amino-6-(D-ribitylamino)uracil = 6,7-dimethyl-8-(1-D-ribityl)lumazine + phosphate + 2 H2O + H(+)</text>
        <dbReference type="Rhea" id="RHEA:26152"/>
        <dbReference type="ChEBI" id="CHEBI:15377"/>
        <dbReference type="ChEBI" id="CHEBI:15378"/>
        <dbReference type="ChEBI" id="CHEBI:15934"/>
        <dbReference type="ChEBI" id="CHEBI:43474"/>
        <dbReference type="ChEBI" id="CHEBI:58201"/>
        <dbReference type="ChEBI" id="CHEBI:58830"/>
        <dbReference type="EC" id="2.5.1.78"/>
    </reaction>
</comment>
<evidence type="ECO:0000256" key="7">
    <source>
        <dbReference type="RuleBase" id="RU003795"/>
    </source>
</evidence>
<dbReference type="Pfam" id="PF00885">
    <property type="entry name" value="DMRL_synthase"/>
    <property type="match status" value="1"/>
</dbReference>
<evidence type="ECO:0000256" key="8">
    <source>
        <dbReference type="SAM" id="MobiDB-lite"/>
    </source>
</evidence>
<evidence type="ECO:0000256" key="1">
    <source>
        <dbReference type="ARBA" id="ARBA00004917"/>
    </source>
</evidence>
<dbReference type="GO" id="GO:0000906">
    <property type="term" value="F:6,7-dimethyl-8-ribityllumazine synthase activity"/>
    <property type="evidence" value="ECO:0007669"/>
    <property type="project" value="UniProtKB-EC"/>
</dbReference>
<keyword evidence="11" id="KW-1185">Reference proteome</keyword>
<gene>
    <name evidence="10" type="ORF">KFE25_008742</name>
</gene>
<dbReference type="EMBL" id="JAGTXO010000001">
    <property type="protein sequence ID" value="KAG8470321.1"/>
    <property type="molecule type" value="Genomic_DNA"/>
</dbReference>
<accession>A0A8J5XJG0</accession>
<feature type="signal peptide" evidence="9">
    <location>
        <begin position="1"/>
        <end position="17"/>
    </location>
</feature>
<keyword evidence="5 7" id="KW-0808">Transferase</keyword>
<dbReference type="Gene3D" id="3.40.50.960">
    <property type="entry name" value="Lumazine/riboflavin synthase"/>
    <property type="match status" value="1"/>
</dbReference>
<dbReference type="CDD" id="cd09209">
    <property type="entry name" value="Lumazine_synthase-I"/>
    <property type="match status" value="1"/>
</dbReference>
<keyword evidence="9" id="KW-0732">Signal</keyword>
<evidence type="ECO:0000256" key="5">
    <source>
        <dbReference type="ARBA" id="ARBA00022679"/>
    </source>
</evidence>
<protein>
    <recommendedName>
        <fullName evidence="3 7">6,7-dimethyl-8-ribityllumazine synthase</fullName>
        <shortName evidence="7">DMRL synthase</shortName>
        <ecNumber evidence="3 7">2.5.1.78</ecNumber>
    </recommendedName>
</protein>
<dbReference type="PANTHER" id="PTHR21058:SF0">
    <property type="entry name" value="6,7-DIMETHYL-8-RIBITYLLUMAZINE SYNTHASE"/>
    <property type="match status" value="1"/>
</dbReference>
<organism evidence="10 11">
    <name type="scientific">Diacronema lutheri</name>
    <name type="common">Unicellular marine alga</name>
    <name type="synonym">Monochrysis lutheri</name>
    <dbReference type="NCBI Taxonomy" id="2081491"/>
    <lineage>
        <taxon>Eukaryota</taxon>
        <taxon>Haptista</taxon>
        <taxon>Haptophyta</taxon>
        <taxon>Pavlovophyceae</taxon>
        <taxon>Pavlovales</taxon>
        <taxon>Pavlovaceae</taxon>
        <taxon>Diacronema</taxon>
    </lineage>
</organism>
<comment type="caution">
    <text evidence="10">The sequence shown here is derived from an EMBL/GenBank/DDBJ whole genome shotgun (WGS) entry which is preliminary data.</text>
</comment>
<dbReference type="OrthoDB" id="2965at2759"/>